<gene>
    <name evidence="2" type="ORF">H9L14_14295</name>
</gene>
<evidence type="ECO:0000313" key="3">
    <source>
        <dbReference type="Proteomes" id="UP000516105"/>
    </source>
</evidence>
<protein>
    <submittedName>
        <fullName evidence="2">Helix-turn-helix transcriptional regulator</fullName>
    </submittedName>
</protein>
<organism evidence="2 3">
    <name type="scientific">Sphingomonas sediminicola</name>
    <dbReference type="NCBI Taxonomy" id="386874"/>
    <lineage>
        <taxon>Bacteria</taxon>
        <taxon>Pseudomonadati</taxon>
        <taxon>Pseudomonadota</taxon>
        <taxon>Alphaproteobacteria</taxon>
        <taxon>Sphingomonadales</taxon>
        <taxon>Sphingomonadaceae</taxon>
        <taxon>Sphingomonas</taxon>
    </lineage>
</organism>
<dbReference type="Proteomes" id="UP000516105">
    <property type="component" value="Chromosome"/>
</dbReference>
<reference evidence="2 3" key="1">
    <citation type="submission" date="2020-08" db="EMBL/GenBank/DDBJ databases">
        <title>Genome sequence of Sphingomonas sediminicola KACC 15039T.</title>
        <authorList>
            <person name="Hyun D.-W."/>
            <person name="Bae J.-W."/>
        </authorList>
    </citation>
    <scope>NUCLEOTIDE SEQUENCE [LARGE SCALE GENOMIC DNA]</scope>
    <source>
        <strain evidence="2 3">KACC 15039</strain>
    </source>
</reference>
<dbReference type="Gene3D" id="1.10.260.40">
    <property type="entry name" value="lambda repressor-like DNA-binding domains"/>
    <property type="match status" value="1"/>
</dbReference>
<dbReference type="SUPFAM" id="SSF47413">
    <property type="entry name" value="lambda repressor-like DNA-binding domains"/>
    <property type="match status" value="1"/>
</dbReference>
<keyword evidence="3" id="KW-1185">Reference proteome</keyword>
<evidence type="ECO:0000313" key="2">
    <source>
        <dbReference type="EMBL" id="QNP47048.1"/>
    </source>
</evidence>
<evidence type="ECO:0000259" key="1">
    <source>
        <dbReference type="PROSITE" id="PS50943"/>
    </source>
</evidence>
<dbReference type="CDD" id="cd00093">
    <property type="entry name" value="HTH_XRE"/>
    <property type="match status" value="1"/>
</dbReference>
<dbReference type="EMBL" id="CP060782">
    <property type="protein sequence ID" value="QNP47048.1"/>
    <property type="molecule type" value="Genomic_DNA"/>
</dbReference>
<dbReference type="InterPro" id="IPR010982">
    <property type="entry name" value="Lambda_DNA-bd_dom_sf"/>
</dbReference>
<dbReference type="Pfam" id="PF12844">
    <property type="entry name" value="HTH_19"/>
    <property type="match status" value="1"/>
</dbReference>
<dbReference type="InterPro" id="IPR001387">
    <property type="entry name" value="Cro/C1-type_HTH"/>
</dbReference>
<dbReference type="PROSITE" id="PS50943">
    <property type="entry name" value="HTH_CROC1"/>
    <property type="match status" value="1"/>
</dbReference>
<accession>A0ABX6TE67</accession>
<name>A0ABX6TE67_9SPHN</name>
<feature type="domain" description="HTH cro/C1-type" evidence="1">
    <location>
        <begin position="39"/>
        <end position="94"/>
    </location>
</feature>
<sequence length="146" mass="15891">MAHLEIGHEVGAGLTAIDPVPDEDTEGSDESRLALGRFVSLARRGRGMSIDTLAELTEVDVGELLSIERDAHHLPDTRTLYQLAQIFGVSQHKLMGLSGLTRPKDLKYVDEAIRYAALSESVARLTKEEQAALDGLIAVLSERKGK</sequence>
<proteinExistence type="predicted"/>